<gene>
    <name evidence="2" type="ORF">STAS_20449</name>
</gene>
<dbReference type="Proteomes" id="UP000325081">
    <property type="component" value="Unassembled WGS sequence"/>
</dbReference>
<dbReference type="OrthoDB" id="1664503at2759"/>
<evidence type="ECO:0000313" key="3">
    <source>
        <dbReference type="Proteomes" id="UP000325081"/>
    </source>
</evidence>
<dbReference type="Pfam" id="PF16399">
    <property type="entry name" value="Aquarius_N_1st"/>
    <property type="match status" value="2"/>
</dbReference>
<feature type="domain" description="RNA helicase aquarius N-terminal" evidence="1">
    <location>
        <begin position="250"/>
        <end position="319"/>
    </location>
</feature>
<proteinExistence type="predicted"/>
<accession>A0A5A7QF34</accession>
<dbReference type="EMBL" id="BKCP01006671">
    <property type="protein sequence ID" value="GER43588.1"/>
    <property type="molecule type" value="Genomic_DNA"/>
</dbReference>
<dbReference type="InterPro" id="IPR032174">
    <property type="entry name" value="Aquarius_N"/>
</dbReference>
<evidence type="ECO:0000259" key="1">
    <source>
        <dbReference type="Pfam" id="PF16399"/>
    </source>
</evidence>
<keyword evidence="3" id="KW-1185">Reference proteome</keyword>
<protein>
    <submittedName>
        <fullName evidence="2">Intron-binding protein aquarius</fullName>
    </submittedName>
</protein>
<dbReference type="AlphaFoldDB" id="A0A5A7QF34"/>
<name>A0A5A7QF34_STRAF</name>
<reference evidence="3" key="1">
    <citation type="journal article" date="2019" name="Curr. Biol.">
        <title>Genome Sequence of Striga asiatica Provides Insight into the Evolution of Plant Parasitism.</title>
        <authorList>
            <person name="Yoshida S."/>
            <person name="Kim S."/>
            <person name="Wafula E.K."/>
            <person name="Tanskanen J."/>
            <person name="Kim Y.M."/>
            <person name="Honaas L."/>
            <person name="Yang Z."/>
            <person name="Spallek T."/>
            <person name="Conn C.E."/>
            <person name="Ichihashi Y."/>
            <person name="Cheong K."/>
            <person name="Cui S."/>
            <person name="Der J.P."/>
            <person name="Gundlach H."/>
            <person name="Jiao Y."/>
            <person name="Hori C."/>
            <person name="Ishida J.K."/>
            <person name="Kasahara H."/>
            <person name="Kiba T."/>
            <person name="Kim M.S."/>
            <person name="Koo N."/>
            <person name="Laohavisit A."/>
            <person name="Lee Y.H."/>
            <person name="Lumba S."/>
            <person name="McCourt P."/>
            <person name="Mortimer J.C."/>
            <person name="Mutuku J.M."/>
            <person name="Nomura T."/>
            <person name="Sasaki-Sekimoto Y."/>
            <person name="Seto Y."/>
            <person name="Wang Y."/>
            <person name="Wakatake T."/>
            <person name="Sakakibara H."/>
            <person name="Demura T."/>
            <person name="Yamaguchi S."/>
            <person name="Yoneyama K."/>
            <person name="Manabe R.I."/>
            <person name="Nelson D.C."/>
            <person name="Schulman A.H."/>
            <person name="Timko M.P."/>
            <person name="dePamphilis C.W."/>
            <person name="Choi D."/>
            <person name="Shirasu K."/>
        </authorList>
    </citation>
    <scope>NUCLEOTIDE SEQUENCE [LARGE SCALE GENOMIC DNA]</scope>
    <source>
        <strain evidence="3">cv. UVA1</strain>
    </source>
</reference>
<sequence>MTKIYGTGVFDFRRHRVAEYPVAADALPPPEKPAITAGSGPKKSFSLDLVGEIYYTEPRWWKKDNATAEGDDTGSESRSESILGELPLAKFCSRSASFEHVMSMILMVNEKFRELSIANGAGRVIVDNSPGIFRENVAAWIRFYNRKDMFEAFLERVLRLKESLEDEIISERIMRLVSLDCWHSLSYGVFRIAKRAKYAIKSGEALDHSTRVESYCERFMEFLIDLFSQLPTRRLVRPLVSNVAIVSKCFDIDDHQGRQMTDDEVLQAHYKRIQAFQLFTFKKIPKLRELALANVGAINRRSDLAKKLSILSPGELRDLGLIRINPDRIYR</sequence>
<comment type="caution">
    <text evidence="2">The sequence shown here is derived from an EMBL/GenBank/DDBJ whole genome shotgun (WGS) entry which is preliminary data.</text>
</comment>
<feature type="domain" description="RNA helicase aquarius N-terminal" evidence="1">
    <location>
        <begin position="209"/>
        <end position="249"/>
    </location>
</feature>
<evidence type="ECO:0000313" key="2">
    <source>
        <dbReference type="EMBL" id="GER43588.1"/>
    </source>
</evidence>
<organism evidence="2 3">
    <name type="scientific">Striga asiatica</name>
    <name type="common">Asiatic witchweed</name>
    <name type="synonym">Buchnera asiatica</name>
    <dbReference type="NCBI Taxonomy" id="4170"/>
    <lineage>
        <taxon>Eukaryota</taxon>
        <taxon>Viridiplantae</taxon>
        <taxon>Streptophyta</taxon>
        <taxon>Embryophyta</taxon>
        <taxon>Tracheophyta</taxon>
        <taxon>Spermatophyta</taxon>
        <taxon>Magnoliopsida</taxon>
        <taxon>eudicotyledons</taxon>
        <taxon>Gunneridae</taxon>
        <taxon>Pentapetalae</taxon>
        <taxon>asterids</taxon>
        <taxon>lamiids</taxon>
        <taxon>Lamiales</taxon>
        <taxon>Orobanchaceae</taxon>
        <taxon>Buchnereae</taxon>
        <taxon>Striga</taxon>
    </lineage>
</organism>